<dbReference type="AlphaFoldDB" id="A0A239SNJ8"/>
<evidence type="ECO:0000256" key="5">
    <source>
        <dbReference type="ARBA" id="ARBA00022989"/>
    </source>
</evidence>
<name>A0A239SNJ8_9STRE</name>
<keyword evidence="6 8" id="KW-0472">Membrane</keyword>
<evidence type="ECO:0000313" key="11">
    <source>
        <dbReference type="Proteomes" id="UP000215185"/>
    </source>
</evidence>
<feature type="transmembrane region" description="Helical" evidence="8">
    <location>
        <begin position="70"/>
        <end position="90"/>
    </location>
</feature>
<evidence type="ECO:0000256" key="7">
    <source>
        <dbReference type="ARBA" id="ARBA00023315"/>
    </source>
</evidence>
<keyword evidence="5 8" id="KW-1133">Transmembrane helix</keyword>
<protein>
    <submittedName>
        <fullName evidence="10">Putative acyltransferase</fullName>
        <ecNumber evidence="10">2.3.1.-</ecNumber>
    </submittedName>
</protein>
<evidence type="ECO:0000259" key="9">
    <source>
        <dbReference type="Pfam" id="PF01757"/>
    </source>
</evidence>
<dbReference type="Proteomes" id="UP000215185">
    <property type="component" value="Chromosome 1"/>
</dbReference>
<feature type="transmembrane region" description="Helical" evidence="8">
    <location>
        <begin position="263"/>
        <end position="284"/>
    </location>
</feature>
<evidence type="ECO:0000256" key="4">
    <source>
        <dbReference type="ARBA" id="ARBA00022692"/>
    </source>
</evidence>
<organism evidence="10 11">
    <name type="scientific">Streptococcus merionis</name>
    <dbReference type="NCBI Taxonomy" id="400065"/>
    <lineage>
        <taxon>Bacteria</taxon>
        <taxon>Bacillati</taxon>
        <taxon>Bacillota</taxon>
        <taxon>Bacilli</taxon>
        <taxon>Lactobacillales</taxon>
        <taxon>Streptococcaceae</taxon>
        <taxon>Streptococcus</taxon>
    </lineage>
</organism>
<feature type="domain" description="Acyltransferase 3" evidence="9">
    <location>
        <begin position="4"/>
        <end position="342"/>
    </location>
</feature>
<dbReference type="SUPFAM" id="SSF52266">
    <property type="entry name" value="SGNH hydrolase"/>
    <property type="match status" value="1"/>
</dbReference>
<dbReference type="PANTHER" id="PTHR23028">
    <property type="entry name" value="ACETYLTRANSFERASE"/>
    <property type="match status" value="1"/>
</dbReference>
<comment type="subcellular location">
    <subcellularLocation>
        <location evidence="1">Cell membrane</location>
        <topology evidence="1">Multi-pass membrane protein</topology>
    </subcellularLocation>
</comment>
<feature type="transmembrane region" description="Helical" evidence="8">
    <location>
        <begin position="129"/>
        <end position="153"/>
    </location>
</feature>
<feature type="transmembrane region" description="Helical" evidence="8">
    <location>
        <begin position="204"/>
        <end position="225"/>
    </location>
</feature>
<keyword evidence="4 8" id="KW-0812">Transmembrane</keyword>
<evidence type="ECO:0000256" key="6">
    <source>
        <dbReference type="ARBA" id="ARBA00023136"/>
    </source>
</evidence>
<dbReference type="RefSeq" id="WP_018373762.1">
    <property type="nucleotide sequence ID" value="NZ_LT906439.1"/>
</dbReference>
<keyword evidence="7 10" id="KW-0012">Acyltransferase</keyword>
<dbReference type="PANTHER" id="PTHR23028:SF53">
    <property type="entry name" value="ACYL_TRANSF_3 DOMAIN-CONTAINING PROTEIN"/>
    <property type="match status" value="1"/>
</dbReference>
<dbReference type="EC" id="2.3.1.-" evidence="10"/>
<feature type="transmembrane region" description="Helical" evidence="8">
    <location>
        <begin position="371"/>
        <end position="389"/>
    </location>
</feature>
<dbReference type="STRING" id="1123308.GCA_000380085_01206"/>
<dbReference type="Gene3D" id="3.40.50.1110">
    <property type="entry name" value="SGNH hydrolase"/>
    <property type="match status" value="1"/>
</dbReference>
<reference evidence="10 11" key="1">
    <citation type="submission" date="2017-06" db="EMBL/GenBank/DDBJ databases">
        <authorList>
            <consortium name="Pathogen Informatics"/>
        </authorList>
    </citation>
    <scope>NUCLEOTIDE SEQUENCE [LARGE SCALE GENOMIC DNA]</scope>
    <source>
        <strain evidence="10 11">NCTC13788</strain>
    </source>
</reference>
<accession>A0A239SNJ8</accession>
<feature type="transmembrane region" description="Helical" evidence="8">
    <location>
        <begin position="296"/>
        <end position="319"/>
    </location>
</feature>
<dbReference type="InterPro" id="IPR050879">
    <property type="entry name" value="Acyltransferase_3"/>
</dbReference>
<gene>
    <name evidence="10" type="primary">oatA</name>
    <name evidence="10" type="ORF">SAMEA4412692_00456</name>
</gene>
<dbReference type="Pfam" id="PF01757">
    <property type="entry name" value="Acyl_transf_3"/>
    <property type="match status" value="1"/>
</dbReference>
<proteinExistence type="predicted"/>
<feature type="transmembrane region" description="Helical" evidence="8">
    <location>
        <begin position="237"/>
        <end position="257"/>
    </location>
</feature>
<dbReference type="EMBL" id="LT906439">
    <property type="protein sequence ID" value="SNU86967.1"/>
    <property type="molecule type" value="Genomic_DNA"/>
</dbReference>
<feature type="transmembrane region" description="Helical" evidence="8">
    <location>
        <begin position="325"/>
        <end position="346"/>
    </location>
</feature>
<dbReference type="GO" id="GO:0005886">
    <property type="term" value="C:plasma membrane"/>
    <property type="evidence" value="ECO:0007669"/>
    <property type="project" value="UniProtKB-SubCell"/>
</dbReference>
<evidence type="ECO:0000256" key="1">
    <source>
        <dbReference type="ARBA" id="ARBA00004651"/>
    </source>
</evidence>
<dbReference type="OrthoDB" id="9796461at2"/>
<dbReference type="GO" id="GO:0016747">
    <property type="term" value="F:acyltransferase activity, transferring groups other than amino-acyl groups"/>
    <property type="evidence" value="ECO:0007669"/>
    <property type="project" value="InterPro"/>
</dbReference>
<dbReference type="InterPro" id="IPR002656">
    <property type="entry name" value="Acyl_transf_3_dom"/>
</dbReference>
<feature type="transmembrane region" description="Helical" evidence="8">
    <location>
        <begin position="165"/>
        <end position="184"/>
    </location>
</feature>
<dbReference type="eggNOG" id="COG1835">
    <property type="taxonomic scope" value="Bacteria"/>
</dbReference>
<dbReference type="GO" id="GO:0009103">
    <property type="term" value="P:lipopolysaccharide biosynthetic process"/>
    <property type="evidence" value="ECO:0007669"/>
    <property type="project" value="TreeGrafter"/>
</dbReference>
<dbReference type="InterPro" id="IPR036514">
    <property type="entry name" value="SGNH_hydro_sf"/>
</dbReference>
<evidence type="ECO:0000256" key="3">
    <source>
        <dbReference type="ARBA" id="ARBA00022679"/>
    </source>
</evidence>
<dbReference type="KEGG" id="smen:SAMEA4412692_0456"/>
<feature type="transmembrane region" description="Helical" evidence="8">
    <location>
        <begin position="29"/>
        <end position="50"/>
    </location>
</feature>
<keyword evidence="2" id="KW-1003">Cell membrane</keyword>
<evidence type="ECO:0000256" key="8">
    <source>
        <dbReference type="SAM" id="Phobius"/>
    </source>
</evidence>
<evidence type="ECO:0000313" key="10">
    <source>
        <dbReference type="EMBL" id="SNU86967.1"/>
    </source>
</evidence>
<sequence length="609" mass="67224">MRIKWFSLVRILGMSMVLLYHFLPSVFGGGFFGVDIFLVFSGFLTTAIFLDEFGKTDAIDLVGFYRRRLYRILPPVLLMIGVVLPLTLLIRSDFRAGIGSQIAAAIGFITNYFEIAQGGSYENQFVPHLFVHTWTLGIEVQLYLLWGALTWGLSRVAKSKEQFRAYLFGLSSLFFLVMFGRFIWSSFNADNLSAIYYATGKHGFTFFIGAILATLSGIGQTTAAFKQLSQKLDTKKVFGGILLALLVLGILTLVLTFENLWTYWIGFILASLAAVALILAFRVLHEKTPNIAEPGVLIFLANISYGVYLFHWPFFIIFSEMTNKGVAIGLTLLLSVAFASLSFYILEPLVMGRAVKFAGVELDLTSAKKPLAIVAGVFALFALGLSLFSPRIGALEKDLMIQGLEQADTKMAQTRQIVDGRIASDYGVYEGTLVIGDSVALRASDGLTDAIDGVVVEGEVSRTLEGAYAFLQESIKNRTLPRDVVIAAGTNTIANYEEVLDNIIKAVPQGHRLILVTPYDGRVAGNPASLANLTRDYELKLAEKYDWVTVADWYKVAINSPQIWHFTDYVHFGNDSDSIREGQEIYAKTVTDALAKASKSSVRLTTKSE</sequence>
<keyword evidence="11" id="KW-1185">Reference proteome</keyword>
<evidence type="ECO:0000256" key="2">
    <source>
        <dbReference type="ARBA" id="ARBA00022475"/>
    </source>
</evidence>
<keyword evidence="3 10" id="KW-0808">Transferase</keyword>